<organism evidence="1 2">
    <name type="scientific">Thiorhodococcus mannitoliphagus</name>
    <dbReference type="NCBI Taxonomy" id="329406"/>
    <lineage>
        <taxon>Bacteria</taxon>
        <taxon>Pseudomonadati</taxon>
        <taxon>Pseudomonadota</taxon>
        <taxon>Gammaproteobacteria</taxon>
        <taxon>Chromatiales</taxon>
        <taxon>Chromatiaceae</taxon>
        <taxon>Thiorhodococcus</taxon>
    </lineage>
</organism>
<proteinExistence type="predicted"/>
<keyword evidence="2" id="KW-1185">Reference proteome</keyword>
<gene>
    <name evidence="1" type="ORF">G3480_15120</name>
</gene>
<dbReference type="RefSeq" id="WP_164654722.1">
    <property type="nucleotide sequence ID" value="NZ_JAAIJR010000062.1"/>
</dbReference>
<sequence>MLSGAQGWKAMEALGQAKLDWRRKVAPFANGRSMRERIAAVISRLRGSLKISAEARMAG</sequence>
<name>A0A6P1E0V7_9GAMM</name>
<accession>A0A6P1E0V7</accession>
<dbReference type="AlphaFoldDB" id="A0A6P1E0V7"/>
<dbReference type="Proteomes" id="UP000471640">
    <property type="component" value="Unassembled WGS sequence"/>
</dbReference>
<evidence type="ECO:0000313" key="1">
    <source>
        <dbReference type="EMBL" id="NEX21624.1"/>
    </source>
</evidence>
<dbReference type="EMBL" id="JAAIJR010000062">
    <property type="protein sequence ID" value="NEX21624.1"/>
    <property type="molecule type" value="Genomic_DNA"/>
</dbReference>
<evidence type="ECO:0000313" key="2">
    <source>
        <dbReference type="Proteomes" id="UP000471640"/>
    </source>
</evidence>
<reference evidence="1 2" key="2">
    <citation type="submission" date="2020-02" db="EMBL/GenBank/DDBJ databases">
        <title>Genome sequences of Thiorhodococcus mannitoliphagus and Thiorhodococcus minor, purple sulfur photosynthetic bacteria in the gammaproteobacterial family, Chromatiaceae.</title>
        <authorList>
            <person name="Aviles F.A."/>
            <person name="Meyer T.E."/>
            <person name="Kyndt J.A."/>
        </authorList>
    </citation>
    <scope>NUCLEOTIDE SEQUENCE [LARGE SCALE GENOMIC DNA]</scope>
    <source>
        <strain evidence="1 2">DSM 18266</strain>
    </source>
</reference>
<comment type="caution">
    <text evidence="1">The sequence shown here is derived from an EMBL/GenBank/DDBJ whole genome shotgun (WGS) entry which is preliminary data.</text>
</comment>
<reference evidence="2" key="1">
    <citation type="journal article" date="2020" name="Microbiol. Resour. Announc.">
        <title>Draft Genome Sequences of Thiorhodococcus mannitoliphagus and Thiorhodococcus minor, Purple Sulfur Photosynthetic Bacteria in the Gammaproteobacterial Family Chromatiaceae.</title>
        <authorList>
            <person name="Aviles F.A."/>
            <person name="Meyer T.E."/>
            <person name="Kyndt J.A."/>
        </authorList>
    </citation>
    <scope>NUCLEOTIDE SEQUENCE [LARGE SCALE GENOMIC DNA]</scope>
    <source>
        <strain evidence="2">DSM 18266</strain>
    </source>
</reference>
<protein>
    <submittedName>
        <fullName evidence="1">Transposase family protein</fullName>
    </submittedName>
</protein>